<dbReference type="Gene3D" id="2.60.120.200">
    <property type="match status" value="2"/>
</dbReference>
<feature type="domain" description="Galectin" evidence="4">
    <location>
        <begin position="16"/>
        <end position="149"/>
    </location>
</feature>
<feature type="domain" description="Galectin" evidence="4">
    <location>
        <begin position="202"/>
        <end position="329"/>
    </location>
</feature>
<sequence length="329" mass="36541">MAFFPQQPFYNPPIPFTGSIQGRLQEGKSIIISGRVLPGANRFHVNLQYGSASGTDVALHFNPRYDSSPGYVVTNTYQKFSGWGQEERKHPTPLTQGSAFSLMILVGSDSYKIATNGSHFMEYRHRIPYNAVDTIHVEGMVEISSIAFQSPGPYMPQPQPPYNPQYAVPTPGYPPAQCPFPCPSYPPAPAPCPPAVAHSLPYRTAINGGLYPGKTVTVEGVVNNSAKRMNFDLCFRGSSIALHYNPRFDERVVVRNSHIHDKWGTEERGSGMPFHLGHKFVLTMVCTPQGYNIMVNGNQVHTYKHRHTSLHEINELKINGDLKLVSVMV</sequence>
<gene>
    <name evidence="5" type="ORF">ACEWY4_007873</name>
</gene>
<proteinExistence type="predicted"/>
<evidence type="ECO:0000259" key="4">
    <source>
        <dbReference type="PROSITE" id="PS51304"/>
    </source>
</evidence>
<evidence type="ECO:0000313" key="6">
    <source>
        <dbReference type="Proteomes" id="UP001591681"/>
    </source>
</evidence>
<dbReference type="SMART" id="SM00276">
    <property type="entry name" value="GLECT"/>
    <property type="match status" value="2"/>
</dbReference>
<organism evidence="5 6">
    <name type="scientific">Coilia grayii</name>
    <name type="common">Gray's grenadier anchovy</name>
    <dbReference type="NCBI Taxonomy" id="363190"/>
    <lineage>
        <taxon>Eukaryota</taxon>
        <taxon>Metazoa</taxon>
        <taxon>Chordata</taxon>
        <taxon>Craniata</taxon>
        <taxon>Vertebrata</taxon>
        <taxon>Euteleostomi</taxon>
        <taxon>Actinopterygii</taxon>
        <taxon>Neopterygii</taxon>
        <taxon>Teleostei</taxon>
        <taxon>Clupei</taxon>
        <taxon>Clupeiformes</taxon>
        <taxon>Clupeoidei</taxon>
        <taxon>Engraulidae</taxon>
        <taxon>Coilinae</taxon>
        <taxon>Coilia</taxon>
    </lineage>
</organism>
<dbReference type="FunFam" id="2.60.120.200:FF:000078">
    <property type="entry name" value="Galectin"/>
    <property type="match status" value="1"/>
</dbReference>
<dbReference type="SUPFAM" id="SSF49899">
    <property type="entry name" value="Concanavalin A-like lectins/glucanases"/>
    <property type="match status" value="2"/>
</dbReference>
<evidence type="ECO:0000313" key="5">
    <source>
        <dbReference type="EMBL" id="KAL2095725.1"/>
    </source>
</evidence>
<protein>
    <recommendedName>
        <fullName evidence="3">Galectin</fullName>
    </recommendedName>
</protein>
<evidence type="ECO:0000256" key="3">
    <source>
        <dbReference type="RuleBase" id="RU102079"/>
    </source>
</evidence>
<dbReference type="InterPro" id="IPR044156">
    <property type="entry name" value="Galectin-like"/>
</dbReference>
<name>A0ABD1K9A4_9TELE</name>
<keyword evidence="1 3" id="KW-0430">Lectin</keyword>
<evidence type="ECO:0000256" key="1">
    <source>
        <dbReference type="ARBA" id="ARBA00022734"/>
    </source>
</evidence>
<dbReference type="GO" id="GO:0030246">
    <property type="term" value="F:carbohydrate binding"/>
    <property type="evidence" value="ECO:0007669"/>
    <property type="project" value="UniProtKB-UniRule"/>
</dbReference>
<dbReference type="InterPro" id="IPR013320">
    <property type="entry name" value="ConA-like_dom_sf"/>
</dbReference>
<dbReference type="AlphaFoldDB" id="A0ABD1K9A4"/>
<dbReference type="Proteomes" id="UP001591681">
    <property type="component" value="Unassembled WGS sequence"/>
</dbReference>
<dbReference type="EMBL" id="JBHFQA010000007">
    <property type="protein sequence ID" value="KAL2095725.1"/>
    <property type="molecule type" value="Genomic_DNA"/>
</dbReference>
<dbReference type="Pfam" id="PF00337">
    <property type="entry name" value="Gal-bind_lectin"/>
    <property type="match status" value="2"/>
</dbReference>
<comment type="caution">
    <text evidence="5">The sequence shown here is derived from an EMBL/GenBank/DDBJ whole genome shotgun (WGS) entry which is preliminary data.</text>
</comment>
<accession>A0ABD1K9A4</accession>
<evidence type="ECO:0000256" key="2">
    <source>
        <dbReference type="ARBA" id="ARBA00022737"/>
    </source>
</evidence>
<dbReference type="FunFam" id="2.60.120.200:FF:000124">
    <property type="entry name" value="Galectin-4"/>
    <property type="match status" value="1"/>
</dbReference>
<keyword evidence="2" id="KW-0677">Repeat</keyword>
<dbReference type="PANTHER" id="PTHR11346:SF80">
    <property type="entry name" value="GALECTIN-9C"/>
    <property type="match status" value="1"/>
</dbReference>
<dbReference type="PROSITE" id="PS51304">
    <property type="entry name" value="GALECTIN"/>
    <property type="match status" value="2"/>
</dbReference>
<dbReference type="CDD" id="cd00070">
    <property type="entry name" value="GLECT"/>
    <property type="match status" value="2"/>
</dbReference>
<dbReference type="PANTHER" id="PTHR11346">
    <property type="entry name" value="GALECTIN"/>
    <property type="match status" value="1"/>
</dbReference>
<dbReference type="SMART" id="SM00908">
    <property type="entry name" value="Gal-bind_lectin"/>
    <property type="match status" value="2"/>
</dbReference>
<reference evidence="5 6" key="1">
    <citation type="submission" date="2024-09" db="EMBL/GenBank/DDBJ databases">
        <title>A chromosome-level genome assembly of Gray's grenadier anchovy, Coilia grayii.</title>
        <authorList>
            <person name="Fu Z."/>
        </authorList>
    </citation>
    <scope>NUCLEOTIDE SEQUENCE [LARGE SCALE GENOMIC DNA]</scope>
    <source>
        <strain evidence="5">G4</strain>
        <tissue evidence="5">Muscle</tissue>
    </source>
</reference>
<dbReference type="InterPro" id="IPR001079">
    <property type="entry name" value="Galectin_CRD"/>
</dbReference>
<keyword evidence="6" id="KW-1185">Reference proteome</keyword>